<accession>A0ABR4STS0</accession>
<dbReference type="Pfam" id="PF02518">
    <property type="entry name" value="HATPase_c"/>
    <property type="match status" value="1"/>
</dbReference>
<dbReference type="InterPro" id="IPR003660">
    <property type="entry name" value="HAMP_dom"/>
</dbReference>
<evidence type="ECO:0000256" key="4">
    <source>
        <dbReference type="ARBA" id="ARBA00022553"/>
    </source>
</evidence>
<dbReference type="SMART" id="SM00388">
    <property type="entry name" value="HisKA"/>
    <property type="match status" value="1"/>
</dbReference>
<dbReference type="Pfam" id="PF00672">
    <property type="entry name" value="HAMP"/>
    <property type="match status" value="1"/>
</dbReference>
<feature type="domain" description="HAMP" evidence="14">
    <location>
        <begin position="186"/>
        <end position="239"/>
    </location>
</feature>
<gene>
    <name evidence="15" type="ORF">DJ64_20790</name>
</gene>
<evidence type="ECO:0000259" key="13">
    <source>
        <dbReference type="PROSITE" id="PS50109"/>
    </source>
</evidence>
<dbReference type="SUPFAM" id="SSF47384">
    <property type="entry name" value="Homodimeric domain of signal transducing histidine kinase"/>
    <property type="match status" value="1"/>
</dbReference>
<sequence length="484" mass="51185">MTRRLLLSYLSLTLLVLLGLEVPLGYFYARGEISRFTGDGRQSAELLAQALEVRVEQRAATDIPALVTDFVNDSGAHVIVVDGTGKVIADSDTATADGTDLSGDPDIAAALRDRALSTTREDRVVQGDAFTVTVPASSGATVRCVVRVSYPVAPVTTKIRGIWTTLALIGLGVLTAVAAIAFALARWVTGPVRALEAATAELAEGRLNAPPTTSQGPPELRRLASTFSRTAARLQHLLQAQRAFASEASHQLKTPLTALRLRLENFEPYLDPRAHDSLDEAVGEVERLGRMVHGLLALARLENSATAPEATDLDAVVADRATTWTAFAAEHHVDIVVTGEPGGQVWAVPGALEQIIDNLLSNALRVAPPGTSITLATRHTGGGRTAAVELHVMDQGPGMTGAERERAFDRFWRAADSYHEGTGLGLPIVRQLTRAGGGDVVLATAPGGGLDAVVRLRPAGGRTGHGTGRHHPDPAAREEWVSAY</sequence>
<dbReference type="RefSeq" id="WP_037643022.1">
    <property type="nucleotide sequence ID" value="NZ_KL503830.1"/>
</dbReference>
<dbReference type="InterPro" id="IPR003594">
    <property type="entry name" value="HATPase_dom"/>
</dbReference>
<evidence type="ECO:0000256" key="11">
    <source>
        <dbReference type="SAM" id="MobiDB-lite"/>
    </source>
</evidence>
<keyword evidence="4" id="KW-0597">Phosphoprotein</keyword>
<dbReference type="PROSITE" id="PS50885">
    <property type="entry name" value="HAMP"/>
    <property type="match status" value="1"/>
</dbReference>
<evidence type="ECO:0000256" key="6">
    <source>
        <dbReference type="ARBA" id="ARBA00022692"/>
    </source>
</evidence>
<feature type="compositionally biased region" description="Basic and acidic residues" evidence="11">
    <location>
        <begin position="470"/>
        <end position="484"/>
    </location>
</feature>
<dbReference type="Pfam" id="PF00512">
    <property type="entry name" value="HisKA"/>
    <property type="match status" value="1"/>
</dbReference>
<dbReference type="CDD" id="cd00082">
    <property type="entry name" value="HisKA"/>
    <property type="match status" value="1"/>
</dbReference>
<dbReference type="InterPro" id="IPR036097">
    <property type="entry name" value="HisK_dim/P_sf"/>
</dbReference>
<dbReference type="PANTHER" id="PTHR45436:SF5">
    <property type="entry name" value="SENSOR HISTIDINE KINASE TRCS"/>
    <property type="match status" value="1"/>
</dbReference>
<keyword evidence="6 12" id="KW-0812">Transmembrane</keyword>
<dbReference type="SMART" id="SM00387">
    <property type="entry name" value="HATPase_c"/>
    <property type="match status" value="1"/>
</dbReference>
<evidence type="ECO:0000259" key="14">
    <source>
        <dbReference type="PROSITE" id="PS50885"/>
    </source>
</evidence>
<evidence type="ECO:0000256" key="7">
    <source>
        <dbReference type="ARBA" id="ARBA00022777"/>
    </source>
</evidence>
<dbReference type="SUPFAM" id="SSF55874">
    <property type="entry name" value="ATPase domain of HSP90 chaperone/DNA topoisomerase II/histidine kinase"/>
    <property type="match status" value="1"/>
</dbReference>
<feature type="region of interest" description="Disordered" evidence="11">
    <location>
        <begin position="459"/>
        <end position="484"/>
    </location>
</feature>
<reference evidence="15 16" key="1">
    <citation type="submission" date="2014-04" db="EMBL/GenBank/DDBJ databases">
        <title>Draft genome sequence of the novel Streptomyces griseorubens JSD-1 playing a role in carbon and nitrogen cycle.</title>
        <authorList>
            <consortium name="Shanghai Jiao Tong University"/>
            <person name="Feng H."/>
            <person name="Sun Y."/>
            <person name="Zhi Y."/>
            <person name="Mao L."/>
            <person name="Luo Y."/>
            <person name="Wei X."/>
            <person name="Zhou P."/>
        </authorList>
    </citation>
    <scope>NUCLEOTIDE SEQUENCE [LARGE SCALE GENOMIC DNA]</scope>
    <source>
        <strain evidence="15 16">JSD-1</strain>
    </source>
</reference>
<dbReference type="Proteomes" id="UP000027632">
    <property type="component" value="Unassembled WGS sequence"/>
</dbReference>
<evidence type="ECO:0000256" key="8">
    <source>
        <dbReference type="ARBA" id="ARBA00022989"/>
    </source>
</evidence>
<dbReference type="EMBL" id="JJMG01000224">
    <property type="protein sequence ID" value="KEG38583.1"/>
    <property type="molecule type" value="Genomic_DNA"/>
</dbReference>
<dbReference type="SMART" id="SM00304">
    <property type="entry name" value="HAMP"/>
    <property type="match status" value="1"/>
</dbReference>
<evidence type="ECO:0000256" key="2">
    <source>
        <dbReference type="ARBA" id="ARBA00004236"/>
    </source>
</evidence>
<name>A0ABR4STS0_9ACTN</name>
<feature type="transmembrane region" description="Helical" evidence="12">
    <location>
        <begin position="162"/>
        <end position="185"/>
    </location>
</feature>
<dbReference type="PRINTS" id="PR00344">
    <property type="entry name" value="BCTRLSENSOR"/>
</dbReference>
<evidence type="ECO:0000256" key="9">
    <source>
        <dbReference type="ARBA" id="ARBA00023012"/>
    </source>
</evidence>
<evidence type="ECO:0000256" key="10">
    <source>
        <dbReference type="ARBA" id="ARBA00023136"/>
    </source>
</evidence>
<dbReference type="InterPro" id="IPR036890">
    <property type="entry name" value="HATPase_C_sf"/>
</dbReference>
<dbReference type="EC" id="2.7.13.3" evidence="3"/>
<keyword evidence="8 12" id="KW-1133">Transmembrane helix</keyword>
<protein>
    <recommendedName>
        <fullName evidence="3">histidine kinase</fullName>
        <ecNumber evidence="3">2.7.13.3</ecNumber>
    </recommendedName>
</protein>
<dbReference type="InterPro" id="IPR050428">
    <property type="entry name" value="TCS_sensor_his_kinase"/>
</dbReference>
<dbReference type="Gene3D" id="3.30.565.10">
    <property type="entry name" value="Histidine kinase-like ATPase, C-terminal domain"/>
    <property type="match status" value="1"/>
</dbReference>
<dbReference type="PROSITE" id="PS50109">
    <property type="entry name" value="HIS_KIN"/>
    <property type="match status" value="1"/>
</dbReference>
<keyword evidence="5" id="KW-0808">Transferase</keyword>
<keyword evidence="9" id="KW-0902">Two-component regulatory system</keyword>
<comment type="caution">
    <text evidence="15">The sequence shown here is derived from an EMBL/GenBank/DDBJ whole genome shotgun (WGS) entry which is preliminary data.</text>
</comment>
<evidence type="ECO:0000313" key="16">
    <source>
        <dbReference type="Proteomes" id="UP000027632"/>
    </source>
</evidence>
<evidence type="ECO:0000256" key="3">
    <source>
        <dbReference type="ARBA" id="ARBA00012438"/>
    </source>
</evidence>
<feature type="domain" description="Histidine kinase" evidence="13">
    <location>
        <begin position="247"/>
        <end position="460"/>
    </location>
</feature>
<dbReference type="Gene3D" id="1.10.287.130">
    <property type="match status" value="1"/>
</dbReference>
<evidence type="ECO:0000256" key="12">
    <source>
        <dbReference type="SAM" id="Phobius"/>
    </source>
</evidence>
<dbReference type="InterPro" id="IPR003661">
    <property type="entry name" value="HisK_dim/P_dom"/>
</dbReference>
<comment type="subcellular location">
    <subcellularLocation>
        <location evidence="2">Cell membrane</location>
    </subcellularLocation>
</comment>
<dbReference type="InterPro" id="IPR004358">
    <property type="entry name" value="Sig_transdc_His_kin-like_C"/>
</dbReference>
<organism evidence="15 16">
    <name type="scientific">Streptomyces griseorubens</name>
    <dbReference type="NCBI Taxonomy" id="66897"/>
    <lineage>
        <taxon>Bacteria</taxon>
        <taxon>Bacillati</taxon>
        <taxon>Actinomycetota</taxon>
        <taxon>Actinomycetes</taxon>
        <taxon>Kitasatosporales</taxon>
        <taxon>Streptomycetaceae</taxon>
        <taxon>Streptomyces</taxon>
        <taxon>Streptomyces althioticus group</taxon>
    </lineage>
</organism>
<dbReference type="SUPFAM" id="SSF158472">
    <property type="entry name" value="HAMP domain-like"/>
    <property type="match status" value="1"/>
</dbReference>
<evidence type="ECO:0000256" key="5">
    <source>
        <dbReference type="ARBA" id="ARBA00022679"/>
    </source>
</evidence>
<keyword evidence="7 15" id="KW-0418">Kinase</keyword>
<keyword evidence="16" id="KW-1185">Reference proteome</keyword>
<evidence type="ECO:0000313" key="15">
    <source>
        <dbReference type="EMBL" id="KEG38583.1"/>
    </source>
</evidence>
<dbReference type="PANTHER" id="PTHR45436">
    <property type="entry name" value="SENSOR HISTIDINE KINASE YKOH"/>
    <property type="match status" value="1"/>
</dbReference>
<comment type="catalytic activity">
    <reaction evidence="1">
        <text>ATP + protein L-histidine = ADP + protein N-phospho-L-histidine.</text>
        <dbReference type="EC" id="2.7.13.3"/>
    </reaction>
</comment>
<keyword evidence="10 12" id="KW-0472">Membrane</keyword>
<dbReference type="GO" id="GO:0016301">
    <property type="term" value="F:kinase activity"/>
    <property type="evidence" value="ECO:0007669"/>
    <property type="project" value="UniProtKB-KW"/>
</dbReference>
<evidence type="ECO:0000256" key="1">
    <source>
        <dbReference type="ARBA" id="ARBA00000085"/>
    </source>
</evidence>
<proteinExistence type="predicted"/>
<dbReference type="Gene3D" id="6.10.340.10">
    <property type="match status" value="1"/>
</dbReference>
<dbReference type="InterPro" id="IPR005467">
    <property type="entry name" value="His_kinase_dom"/>
</dbReference>